<keyword evidence="3" id="KW-1185">Reference proteome</keyword>
<organism evidence="2 3">
    <name type="scientific">Liparis tanakae</name>
    <name type="common">Tanaka's snailfish</name>
    <dbReference type="NCBI Taxonomy" id="230148"/>
    <lineage>
        <taxon>Eukaryota</taxon>
        <taxon>Metazoa</taxon>
        <taxon>Chordata</taxon>
        <taxon>Craniata</taxon>
        <taxon>Vertebrata</taxon>
        <taxon>Euteleostomi</taxon>
        <taxon>Actinopterygii</taxon>
        <taxon>Neopterygii</taxon>
        <taxon>Teleostei</taxon>
        <taxon>Neoteleostei</taxon>
        <taxon>Acanthomorphata</taxon>
        <taxon>Eupercaria</taxon>
        <taxon>Perciformes</taxon>
        <taxon>Cottioidei</taxon>
        <taxon>Cottales</taxon>
        <taxon>Liparidae</taxon>
        <taxon>Liparis</taxon>
    </lineage>
</organism>
<sequence>MSVLPESERTTSLSSRGSLLSISSSSSSSPSLPSGLQPSAAHSSCSLASVSSVCDEPCRLCAASQSLSTRFCWRECSTASLCCLRSVWVAARDTWMTASSLAGFPNASAPFNCNT</sequence>
<comment type="caution">
    <text evidence="2">The sequence shown here is derived from an EMBL/GenBank/DDBJ whole genome shotgun (WGS) entry which is preliminary data.</text>
</comment>
<name>A0A4Z2GP41_9TELE</name>
<gene>
    <name evidence="2" type="ORF">EYF80_034449</name>
</gene>
<evidence type="ECO:0000256" key="1">
    <source>
        <dbReference type="SAM" id="MobiDB-lite"/>
    </source>
</evidence>
<feature type="compositionally biased region" description="Low complexity" evidence="1">
    <location>
        <begin position="10"/>
        <end position="41"/>
    </location>
</feature>
<dbReference type="Proteomes" id="UP000314294">
    <property type="component" value="Unassembled WGS sequence"/>
</dbReference>
<reference evidence="2 3" key="1">
    <citation type="submission" date="2019-03" db="EMBL/GenBank/DDBJ databases">
        <title>First draft genome of Liparis tanakae, snailfish: a comprehensive survey of snailfish specific genes.</title>
        <authorList>
            <person name="Kim W."/>
            <person name="Song I."/>
            <person name="Jeong J.-H."/>
            <person name="Kim D."/>
            <person name="Kim S."/>
            <person name="Ryu S."/>
            <person name="Song J.Y."/>
            <person name="Lee S.K."/>
        </authorList>
    </citation>
    <scope>NUCLEOTIDE SEQUENCE [LARGE SCALE GENOMIC DNA]</scope>
    <source>
        <tissue evidence="2">Muscle</tissue>
    </source>
</reference>
<protein>
    <submittedName>
        <fullName evidence="2">Uncharacterized protein</fullName>
    </submittedName>
</protein>
<proteinExistence type="predicted"/>
<dbReference type="AlphaFoldDB" id="A0A4Z2GP41"/>
<feature type="region of interest" description="Disordered" evidence="1">
    <location>
        <begin position="1"/>
        <end position="41"/>
    </location>
</feature>
<evidence type="ECO:0000313" key="3">
    <source>
        <dbReference type="Proteomes" id="UP000314294"/>
    </source>
</evidence>
<accession>A0A4Z2GP41</accession>
<evidence type="ECO:0000313" key="2">
    <source>
        <dbReference type="EMBL" id="TNN55317.1"/>
    </source>
</evidence>
<dbReference type="EMBL" id="SRLO01000459">
    <property type="protein sequence ID" value="TNN55317.1"/>
    <property type="molecule type" value="Genomic_DNA"/>
</dbReference>